<dbReference type="GO" id="GO:0005654">
    <property type="term" value="C:nucleoplasm"/>
    <property type="evidence" value="ECO:0007669"/>
    <property type="project" value="EnsemblFungi"/>
</dbReference>
<evidence type="ECO:0000256" key="2">
    <source>
        <dbReference type="ARBA" id="ARBA00010077"/>
    </source>
</evidence>
<evidence type="ECO:0000256" key="3">
    <source>
        <dbReference type="ARBA" id="ARBA00022517"/>
    </source>
</evidence>
<proteinExistence type="inferred from homology"/>
<keyword evidence="4 5" id="KW-0539">Nucleus</keyword>
<sequence length="245" mass="28696">MDVTEILENSKSQYKPITVEKLIPVEYDLKRLAAFDTNPFDEKQLNDDRETYLHNLTRDNTQLLVNAIFELPFETAEDVVLAKLPALGETRLPREKPLPKEKPLTRWEKFAKVKGIQNRKRERFVWDEDKKKYVVRWGYAGGEKDKDDWLLEVPQNANPMEDQYAKVRDEKKERIDKNKRRRQRNEEEALAASMSGKKDVRDFKKTELQAAIAASKQATASFGKFDKELKPADVTKKNKNKKQKK</sequence>
<dbReference type="GO" id="GO:0000055">
    <property type="term" value="P:ribosomal large subunit export from nucleus"/>
    <property type="evidence" value="ECO:0007669"/>
    <property type="project" value="EnsemblFungi"/>
</dbReference>
<dbReference type="InParanoid" id="A0A1X2H7J3"/>
<dbReference type="AlphaFoldDB" id="A0A1X2H7J3"/>
<dbReference type="STRING" id="13706.A0A1X2H7J3"/>
<dbReference type="GO" id="GO:0005730">
    <property type="term" value="C:nucleolus"/>
    <property type="evidence" value="ECO:0007669"/>
    <property type="project" value="EnsemblFungi"/>
</dbReference>
<comment type="function">
    <text evidence="5">Involved in ribosomal large subunit assembly.</text>
</comment>
<comment type="caution">
    <text evidence="7">The sequence shown here is derived from an EMBL/GenBank/DDBJ whole genome shotgun (WGS) entry which is preliminary data.</text>
</comment>
<dbReference type="GO" id="GO:0000447">
    <property type="term" value="P:endonucleolytic cleavage in ITS1 to separate SSU-rRNA from 5.8S rRNA and LSU-rRNA from tricistronic rRNA transcript (SSU-rRNA, 5.8S rRNA, LSU-rRNA)"/>
    <property type="evidence" value="ECO:0007669"/>
    <property type="project" value="EnsemblFungi"/>
</dbReference>
<dbReference type="InterPro" id="IPR007023">
    <property type="entry name" value="Ribosom_reg"/>
</dbReference>
<dbReference type="GO" id="GO:0030687">
    <property type="term" value="C:preribosome, large subunit precursor"/>
    <property type="evidence" value="ECO:0007669"/>
    <property type="project" value="EnsemblFungi"/>
</dbReference>
<dbReference type="Proteomes" id="UP000242180">
    <property type="component" value="Unassembled WGS sequence"/>
</dbReference>
<evidence type="ECO:0000256" key="4">
    <source>
        <dbReference type="ARBA" id="ARBA00023242"/>
    </source>
</evidence>
<evidence type="ECO:0000313" key="7">
    <source>
        <dbReference type="EMBL" id="ORY94539.1"/>
    </source>
</evidence>
<feature type="region of interest" description="Disordered" evidence="6">
    <location>
        <begin position="168"/>
        <end position="201"/>
    </location>
</feature>
<reference evidence="7 8" key="1">
    <citation type="submission" date="2016-07" db="EMBL/GenBank/DDBJ databases">
        <title>Pervasive Adenine N6-methylation of Active Genes in Fungi.</title>
        <authorList>
            <consortium name="DOE Joint Genome Institute"/>
            <person name="Mondo S.J."/>
            <person name="Dannebaum R.O."/>
            <person name="Kuo R.C."/>
            <person name="Labutti K."/>
            <person name="Haridas S."/>
            <person name="Kuo A."/>
            <person name="Salamov A."/>
            <person name="Ahrendt S.R."/>
            <person name="Lipzen A."/>
            <person name="Sullivan W."/>
            <person name="Andreopoulos W.B."/>
            <person name="Clum A."/>
            <person name="Lindquist E."/>
            <person name="Daum C."/>
            <person name="Ramamoorthy G.K."/>
            <person name="Gryganskyi A."/>
            <person name="Culley D."/>
            <person name="Magnuson J.K."/>
            <person name="James T.Y."/>
            <person name="O'Malley M.A."/>
            <person name="Stajich J.E."/>
            <person name="Spatafora J.W."/>
            <person name="Visel A."/>
            <person name="Grigoriev I.V."/>
        </authorList>
    </citation>
    <scope>NUCLEOTIDE SEQUENCE [LARGE SCALE GENOMIC DNA]</scope>
    <source>
        <strain evidence="7 8">NRRL 2496</strain>
    </source>
</reference>
<organism evidence="7 8">
    <name type="scientific">Syncephalastrum racemosum</name>
    <name type="common">Filamentous fungus</name>
    <dbReference type="NCBI Taxonomy" id="13706"/>
    <lineage>
        <taxon>Eukaryota</taxon>
        <taxon>Fungi</taxon>
        <taxon>Fungi incertae sedis</taxon>
        <taxon>Mucoromycota</taxon>
        <taxon>Mucoromycotina</taxon>
        <taxon>Mucoromycetes</taxon>
        <taxon>Mucorales</taxon>
        <taxon>Syncephalastraceae</taxon>
        <taxon>Syncephalastrum</taxon>
    </lineage>
</organism>
<protein>
    <recommendedName>
        <fullName evidence="5">Ribosome biogenesis regulatory protein</fullName>
    </recommendedName>
</protein>
<comment type="similarity">
    <text evidence="2 5">Belongs to the RRS1 family.</text>
</comment>
<name>A0A1X2H7J3_SYNRA</name>
<dbReference type="GO" id="GO:0042273">
    <property type="term" value="P:ribosomal large subunit biogenesis"/>
    <property type="evidence" value="ECO:0007669"/>
    <property type="project" value="EnsemblFungi"/>
</dbReference>
<accession>A0A1X2H7J3</accession>
<dbReference type="OrthoDB" id="28455at2759"/>
<dbReference type="PANTHER" id="PTHR17602">
    <property type="entry name" value="RIBOSOME BIOGENESIS REGULATORY PROTEIN"/>
    <property type="match status" value="1"/>
</dbReference>
<evidence type="ECO:0000256" key="5">
    <source>
        <dbReference type="RuleBase" id="RU364132"/>
    </source>
</evidence>
<gene>
    <name evidence="7" type="ORF">BCR43DRAFT_476308</name>
</gene>
<feature type="compositionally biased region" description="Basic and acidic residues" evidence="6">
    <location>
        <begin position="224"/>
        <end position="236"/>
    </location>
</feature>
<dbReference type="OMA" id="ACDKNRI"/>
<evidence type="ECO:0000256" key="6">
    <source>
        <dbReference type="SAM" id="MobiDB-lite"/>
    </source>
</evidence>
<keyword evidence="8" id="KW-1185">Reference proteome</keyword>
<keyword evidence="3 5" id="KW-0690">Ribosome biogenesis</keyword>
<dbReference type="EMBL" id="MCGN01000007">
    <property type="protein sequence ID" value="ORY94539.1"/>
    <property type="molecule type" value="Genomic_DNA"/>
</dbReference>
<comment type="subcellular location">
    <subcellularLocation>
        <location evidence="1 5">Nucleus</location>
    </subcellularLocation>
</comment>
<dbReference type="FunCoup" id="A0A1X2H7J3">
    <property type="interactions" value="180"/>
</dbReference>
<evidence type="ECO:0000256" key="1">
    <source>
        <dbReference type="ARBA" id="ARBA00004123"/>
    </source>
</evidence>
<feature type="region of interest" description="Disordered" evidence="6">
    <location>
        <begin position="220"/>
        <end position="245"/>
    </location>
</feature>
<dbReference type="Pfam" id="PF04939">
    <property type="entry name" value="RRS1"/>
    <property type="match status" value="1"/>
</dbReference>
<evidence type="ECO:0000313" key="8">
    <source>
        <dbReference type="Proteomes" id="UP000242180"/>
    </source>
</evidence>
<dbReference type="GO" id="GO:0034399">
    <property type="term" value="C:nuclear periphery"/>
    <property type="evidence" value="ECO:0007669"/>
    <property type="project" value="EnsemblFungi"/>
</dbReference>
<dbReference type="PANTHER" id="PTHR17602:SF4">
    <property type="entry name" value="RIBOSOME BIOGENESIS REGULATORY PROTEIN HOMOLOG"/>
    <property type="match status" value="1"/>
</dbReference>